<evidence type="ECO:0000256" key="3">
    <source>
        <dbReference type="ARBA" id="ARBA00022723"/>
    </source>
</evidence>
<organism evidence="12 13">
    <name type="scientific">Thioalkalivibrio nitratireducens (strain DSM 14787 / UNIQEM 213 / ALEN2)</name>
    <dbReference type="NCBI Taxonomy" id="1255043"/>
    <lineage>
        <taxon>Bacteria</taxon>
        <taxon>Pseudomonadati</taxon>
        <taxon>Pseudomonadota</taxon>
        <taxon>Gammaproteobacteria</taxon>
        <taxon>Chromatiales</taxon>
        <taxon>Ectothiorhodospiraceae</taxon>
        <taxon>Thioalkalivibrio</taxon>
    </lineage>
</organism>
<sequence length="685" mass="77464">MGAAVSNPLLATENLPAFRSIRPEHVEPAVERVLAENRAALADLLSALPERPGWNDFVVPLEQLENRLDAVWSPVRHLNSVMNSDALRAAYNACLPKLSEYASELSQNAELYAAFDRLARSPGFENESPDRQKLVRDALRDFHLSGVDLPEDRKARLRKIDARLSALTARFEENVLDATQSWTLHLPDAGRLAGVPDSSRAMLAQNARERDLDGYVITLDFPSYHAILTYADDRDLREQVYTAYATRASDQGPDAGRYDNSEVMLEILRLREEKARITGFPHHAERSLATKMADRPETVERFLQDLAVRARPYAEADLAEMREYAATRLGLTELQSWDYGYIAEKIRADRLGLSQEMLKPYFPADRVVAGLFGLVERLFGVSITEDPSVETWHDDVRYFVIRDRAGAERAGFYFDLYARSAKRGGAWMDVCRSRFVHGSVHQLPVAYMTCNSTPPVDGKPALFTHDEVITLFHEFGHGLHHMLTRVDHPEIGGINGVEWDAVELPSQFMENWCWEREALDLFARHHETGEPMPDDLFERMLGTRHFQSALQLLRQVEFALFDMRLHSGPAPEATNDVQQLLDRVREEVAVVRPPSFNRFQHGFAHIFAGGYAAGYYSYKWAEVLSADAFARFEEEGLFSQEVGSAYLQEILEVGASRPALESFKAFRGREPTIDALLRHSGLEAA</sequence>
<dbReference type="AlphaFoldDB" id="L0E2C8"/>
<dbReference type="Gene3D" id="1.10.1370.40">
    <property type="match status" value="1"/>
</dbReference>
<evidence type="ECO:0000259" key="11">
    <source>
        <dbReference type="Pfam" id="PF19310"/>
    </source>
</evidence>
<dbReference type="GO" id="GO:0006508">
    <property type="term" value="P:proteolysis"/>
    <property type="evidence" value="ECO:0007669"/>
    <property type="project" value="UniProtKB-KW"/>
</dbReference>
<dbReference type="GO" id="GO:0046872">
    <property type="term" value="F:metal ion binding"/>
    <property type="evidence" value="ECO:0007669"/>
    <property type="project" value="UniProtKB-UniRule"/>
</dbReference>
<keyword evidence="5 9" id="KW-0862">Zinc</keyword>
<dbReference type="GO" id="GO:0005829">
    <property type="term" value="C:cytosol"/>
    <property type="evidence" value="ECO:0007669"/>
    <property type="project" value="UniProtKB-ARBA"/>
</dbReference>
<name>L0E2C8_THIND</name>
<evidence type="ECO:0000313" key="13">
    <source>
        <dbReference type="Proteomes" id="UP000010809"/>
    </source>
</evidence>
<evidence type="ECO:0000256" key="7">
    <source>
        <dbReference type="ARBA" id="ARBA00024603"/>
    </source>
</evidence>
<reference evidence="12" key="1">
    <citation type="submission" date="2015-12" db="EMBL/GenBank/DDBJ databases">
        <authorList>
            <person name="Tikhonova T.V."/>
            <person name="Pavlov A.R."/>
            <person name="Beletsky A.V."/>
            <person name="Mardanov A.V."/>
            <person name="Sorokin D.Y."/>
            <person name="Ravin N.V."/>
            <person name="Popov V.O."/>
        </authorList>
    </citation>
    <scope>NUCLEOTIDE SEQUENCE</scope>
    <source>
        <strain evidence="12">DSM 14787</strain>
    </source>
</reference>
<keyword evidence="13" id="KW-1185">Reference proteome</keyword>
<feature type="domain" description="Peptidase M3A/M3B catalytic" evidence="10">
    <location>
        <begin position="228"/>
        <end position="681"/>
    </location>
</feature>
<evidence type="ECO:0000256" key="9">
    <source>
        <dbReference type="RuleBase" id="RU003435"/>
    </source>
</evidence>
<dbReference type="InterPro" id="IPR034005">
    <property type="entry name" value="M3A_DCP"/>
</dbReference>
<accession>L0E2C8</accession>
<keyword evidence="6 9" id="KW-0482">Metalloprotease</keyword>
<feature type="domain" description="Oligopeptidase A N-terminal" evidence="11">
    <location>
        <begin position="31"/>
        <end position="154"/>
    </location>
</feature>
<dbReference type="KEGG" id="tni:TVNIR_3819"/>
<dbReference type="Gene3D" id="1.10.1370.10">
    <property type="entry name" value="Neurolysin, domain 3"/>
    <property type="match status" value="1"/>
</dbReference>
<proteinExistence type="inferred from homology"/>
<dbReference type="EC" id="3.4.24.70" evidence="8"/>
<dbReference type="InterPro" id="IPR001567">
    <property type="entry name" value="Pept_M3A_M3B_dom"/>
</dbReference>
<dbReference type="MEROPS" id="M03.004"/>
<evidence type="ECO:0000256" key="4">
    <source>
        <dbReference type="ARBA" id="ARBA00022801"/>
    </source>
</evidence>
<evidence type="ECO:0000256" key="8">
    <source>
        <dbReference type="ARBA" id="ARBA00026100"/>
    </source>
</evidence>
<keyword evidence="4 9" id="KW-0378">Hydrolase</keyword>
<dbReference type="InterPro" id="IPR045090">
    <property type="entry name" value="Pept_M3A_M3B"/>
</dbReference>
<dbReference type="Pfam" id="PF01432">
    <property type="entry name" value="Peptidase_M3"/>
    <property type="match status" value="1"/>
</dbReference>
<keyword evidence="2 9" id="KW-0645">Protease</keyword>
<comment type="cofactor">
    <cofactor evidence="9">
        <name>Zn(2+)</name>
        <dbReference type="ChEBI" id="CHEBI:29105"/>
    </cofactor>
    <text evidence="9">Binds 1 zinc ion.</text>
</comment>
<dbReference type="CDD" id="cd06456">
    <property type="entry name" value="M3A_DCP"/>
    <property type="match status" value="1"/>
</dbReference>
<dbReference type="FunFam" id="3.40.390.10:FF:000009">
    <property type="entry name" value="Oligopeptidase A"/>
    <property type="match status" value="1"/>
</dbReference>
<dbReference type="STRING" id="1255043.TVNIR_3819"/>
<dbReference type="HOGENOM" id="CLU_001805_4_1_6"/>
<dbReference type="InterPro" id="IPR024077">
    <property type="entry name" value="Neurolysin/TOP_dom2"/>
</dbReference>
<dbReference type="SUPFAM" id="SSF55486">
    <property type="entry name" value="Metalloproteases ('zincins'), catalytic domain"/>
    <property type="match status" value="1"/>
</dbReference>
<dbReference type="eggNOG" id="COG0339">
    <property type="taxonomic scope" value="Bacteria"/>
</dbReference>
<dbReference type="PANTHER" id="PTHR43660:SF1">
    <property type="entry name" value="DIPEPTIDYL CARBOXYPEPTIDASE"/>
    <property type="match status" value="1"/>
</dbReference>
<evidence type="ECO:0000256" key="5">
    <source>
        <dbReference type="ARBA" id="ARBA00022833"/>
    </source>
</evidence>
<dbReference type="PATRIC" id="fig|1255043.3.peg.3854"/>
<dbReference type="EMBL" id="CP003989">
    <property type="protein sequence ID" value="AGA35443.1"/>
    <property type="molecule type" value="Genomic_DNA"/>
</dbReference>
<dbReference type="Gene3D" id="3.40.390.10">
    <property type="entry name" value="Collagenase (Catalytic Domain)"/>
    <property type="match status" value="1"/>
</dbReference>
<dbReference type="Pfam" id="PF19310">
    <property type="entry name" value="TOP_N"/>
    <property type="match status" value="1"/>
</dbReference>
<evidence type="ECO:0000256" key="6">
    <source>
        <dbReference type="ARBA" id="ARBA00023049"/>
    </source>
</evidence>
<protein>
    <recommendedName>
        <fullName evidence="8">oligopeptidase A</fullName>
        <ecNumber evidence="8">3.4.24.70</ecNumber>
    </recommendedName>
</protein>
<evidence type="ECO:0000256" key="2">
    <source>
        <dbReference type="ARBA" id="ARBA00022670"/>
    </source>
</evidence>
<dbReference type="PANTHER" id="PTHR43660">
    <property type="entry name" value="DIPEPTIDYL CARBOXYPEPTIDASE"/>
    <property type="match status" value="1"/>
</dbReference>
<comment type="similarity">
    <text evidence="1 9">Belongs to the peptidase M3 family.</text>
</comment>
<comment type="catalytic activity">
    <reaction evidence="7">
        <text>Hydrolysis of oligopeptides, with broad specificity. Gly or Ala commonly occur as P1 or P1' residues, but more distant residues are also important, as is shown by the fact that Z-Gly-Pro-Gly-|-Gly-Pro-Ala is cleaved, but not Z-(Gly)(5).</text>
        <dbReference type="EC" id="3.4.24.70"/>
    </reaction>
</comment>
<dbReference type="GO" id="GO:0004222">
    <property type="term" value="F:metalloendopeptidase activity"/>
    <property type="evidence" value="ECO:0007669"/>
    <property type="project" value="UniProtKB-EC"/>
</dbReference>
<evidence type="ECO:0000313" key="12">
    <source>
        <dbReference type="EMBL" id="AGA35443.1"/>
    </source>
</evidence>
<gene>
    <name evidence="12" type="primary">prlC [H]</name>
    <name evidence="12" type="ordered locus">TVNIR_3819</name>
</gene>
<keyword evidence="3 9" id="KW-0479">Metal-binding</keyword>
<dbReference type="Proteomes" id="UP000010809">
    <property type="component" value="Chromosome"/>
</dbReference>
<dbReference type="InterPro" id="IPR024079">
    <property type="entry name" value="MetalloPept_cat_dom_sf"/>
</dbReference>
<dbReference type="InterPro" id="IPR045666">
    <property type="entry name" value="OpdA_N"/>
</dbReference>
<evidence type="ECO:0000259" key="10">
    <source>
        <dbReference type="Pfam" id="PF01432"/>
    </source>
</evidence>
<evidence type="ECO:0000256" key="1">
    <source>
        <dbReference type="ARBA" id="ARBA00006040"/>
    </source>
</evidence>